<dbReference type="EMBL" id="LN853699">
    <property type="protein sequence ID" value="CRY96511.1"/>
    <property type="molecule type" value="Genomic_DNA"/>
</dbReference>
<protein>
    <submittedName>
        <fullName evidence="1">Uncharacterized protein</fullName>
    </submittedName>
</protein>
<evidence type="ECO:0000313" key="1">
    <source>
        <dbReference type="EMBL" id="CRY96511.1"/>
    </source>
</evidence>
<name>A0A0H5Q375_9ZZZZ</name>
<accession>A0A0H5Q375</accession>
<reference evidence="1" key="1">
    <citation type="submission" date="2015-06" db="EMBL/GenBank/DDBJ databases">
        <authorList>
            <person name="Joergensen T."/>
        </authorList>
    </citation>
    <scope>NUCLEOTIDE SEQUENCE</scope>
    <source>
        <strain evidence="1">RGFK1118</strain>
    </source>
</reference>
<organism evidence="1">
    <name type="scientific">uncultured prokaryote</name>
    <dbReference type="NCBI Taxonomy" id="198431"/>
    <lineage>
        <taxon>unclassified sequences</taxon>
        <taxon>environmental samples</taxon>
    </lineage>
</organism>
<proteinExistence type="predicted"/>
<sequence>MAWPKHFLYSFRGHLGPTAQQEIDVWSCNIRVSRVQSVTNDIAATQSLATDAARDWKKFHTAGSSNSIGHNVWFDYVRLYTIGSNGKADGEIFQGEPEGGSVTNSVSSPNMPFQVAMVVTLDTGLRVKPRFGRFFVPSSGIQIGGSGRVVTSYRDGLLDAAQTLIQDLGNRPGIDSTAHKVSVVSSVGDGAIADVKSIRVGDVADTMRSRRSALKESYEIRTISQ</sequence>
<dbReference type="AlphaFoldDB" id="A0A0H5Q375"/>
<reference evidence="1" key="2">
    <citation type="submission" date="2015-07" db="EMBL/GenBank/DDBJ databases">
        <title>Plasmids, circular viruses and viroids from rat gut.</title>
        <authorList>
            <person name="Jorgensen T.J."/>
            <person name="Hansen M.A."/>
            <person name="Xu Z."/>
            <person name="Tabak M.A."/>
            <person name="Sorensen S.J."/>
            <person name="Hansen L.H."/>
        </authorList>
    </citation>
    <scope>NUCLEOTIDE SEQUENCE</scope>
    <source>
        <strain evidence="1">RGFK1118</strain>
    </source>
</reference>